<dbReference type="KEGG" id="amyt:AMYT_1813"/>
<protein>
    <submittedName>
        <fullName evidence="1">Uncharacterized protein</fullName>
    </submittedName>
</protein>
<sequence length="152" mass="18053">MKVLVLLFILISSVLSSQYTFLVNKYNKEIELEAKIIFNIASLISKNEEIKLYIPNISEDEKSIYSKFFKLSETCESSDFVFIKKVNKSFVPCKGKNKYFFTNNYKKLLNNEEFFGAFFWTKSRPNIVFIKNRLESRKISLPKNYQKFIEDF</sequence>
<gene>
    <name evidence="1" type="ORF">CP985_06540</name>
</gene>
<comment type="caution">
    <text evidence="1">The sequence shown here is derived from an EMBL/GenBank/DDBJ whole genome shotgun (WGS) entry which is preliminary data.</text>
</comment>
<name>A0AAX2AGQ7_9BACT</name>
<evidence type="ECO:0000313" key="2">
    <source>
        <dbReference type="Proteomes" id="UP000290092"/>
    </source>
</evidence>
<keyword evidence="2" id="KW-1185">Reference proteome</keyword>
<dbReference type="RefSeq" id="WP_114842226.1">
    <property type="nucleotide sequence ID" value="NZ_CP031219.1"/>
</dbReference>
<accession>A0AAX2AGQ7</accession>
<evidence type="ECO:0000313" key="1">
    <source>
        <dbReference type="EMBL" id="RXK15830.1"/>
    </source>
</evidence>
<reference evidence="1 2" key="1">
    <citation type="submission" date="2017-09" db="EMBL/GenBank/DDBJ databases">
        <title>Genomics of the genus Arcobacter.</title>
        <authorList>
            <person name="Perez-Cataluna A."/>
            <person name="Figueras M.J."/>
            <person name="Salas-Masso N."/>
        </authorList>
    </citation>
    <scope>NUCLEOTIDE SEQUENCE [LARGE SCALE GENOMIC DNA]</scope>
    <source>
        <strain evidence="1 2">CECT 7386</strain>
    </source>
</reference>
<dbReference type="AlphaFoldDB" id="A0AAX2AGQ7"/>
<organism evidence="1 2">
    <name type="scientific">Malaciobacter mytili LMG 24559</name>
    <dbReference type="NCBI Taxonomy" id="1032238"/>
    <lineage>
        <taxon>Bacteria</taxon>
        <taxon>Pseudomonadati</taxon>
        <taxon>Campylobacterota</taxon>
        <taxon>Epsilonproteobacteria</taxon>
        <taxon>Campylobacterales</taxon>
        <taxon>Arcobacteraceae</taxon>
        <taxon>Malaciobacter</taxon>
    </lineage>
</organism>
<dbReference type="EMBL" id="NXID01000020">
    <property type="protein sequence ID" value="RXK15830.1"/>
    <property type="molecule type" value="Genomic_DNA"/>
</dbReference>
<dbReference type="Proteomes" id="UP000290092">
    <property type="component" value="Unassembled WGS sequence"/>
</dbReference>
<proteinExistence type="predicted"/>